<feature type="domain" description="HAMP" evidence="17">
    <location>
        <begin position="176"/>
        <end position="228"/>
    </location>
</feature>
<dbReference type="SUPFAM" id="SSF158472">
    <property type="entry name" value="HAMP domain-like"/>
    <property type="match status" value="1"/>
</dbReference>
<dbReference type="SUPFAM" id="SSF55874">
    <property type="entry name" value="ATPase domain of HSP90 chaperone/DNA topoisomerase II/histidine kinase"/>
    <property type="match status" value="1"/>
</dbReference>
<gene>
    <name evidence="18" type="primary">narX</name>
    <name evidence="18" type="ORF">VSR74_01065</name>
</gene>
<dbReference type="InterPro" id="IPR011712">
    <property type="entry name" value="Sig_transdc_His_kin_sub3_dim/P"/>
</dbReference>
<keyword evidence="10 14" id="KW-0067">ATP-binding</keyword>
<feature type="transmembrane region" description="Helical" evidence="15">
    <location>
        <begin position="154"/>
        <end position="174"/>
    </location>
</feature>
<keyword evidence="4 14" id="KW-0997">Cell inner membrane</keyword>
<reference evidence="18 19" key="1">
    <citation type="submission" date="2024-01" db="EMBL/GenBank/DDBJ databases">
        <title>Pseudocitrobacter sp. Endophytic strain Cyp-38L.</title>
        <authorList>
            <person name="Amer M.A."/>
            <person name="Hamed S.M."/>
        </authorList>
    </citation>
    <scope>NUCLEOTIDE SEQUENCE [LARGE SCALE GENOMIC DNA]</scope>
    <source>
        <strain evidence="18 19">Cyp38S</strain>
    </source>
</reference>
<dbReference type="PIRSF" id="PIRSF003167">
    <property type="entry name" value="STHK_NarX/NarQ"/>
    <property type="match status" value="1"/>
</dbReference>
<evidence type="ECO:0000313" key="19">
    <source>
        <dbReference type="Proteomes" id="UP001444146"/>
    </source>
</evidence>
<dbReference type="Pfam" id="PF02518">
    <property type="entry name" value="HATPase_c"/>
    <property type="match status" value="1"/>
</dbReference>
<dbReference type="PANTHER" id="PTHR24421">
    <property type="entry name" value="NITRATE/NITRITE SENSOR PROTEIN NARX-RELATED"/>
    <property type="match status" value="1"/>
</dbReference>
<keyword evidence="12 14" id="KW-0902">Two-component regulatory system</keyword>
<dbReference type="InterPro" id="IPR036890">
    <property type="entry name" value="HATPase_C_sf"/>
</dbReference>
<dbReference type="Gene3D" id="1.20.5.1930">
    <property type="match status" value="1"/>
</dbReference>
<evidence type="ECO:0000259" key="16">
    <source>
        <dbReference type="PROSITE" id="PS50109"/>
    </source>
</evidence>
<evidence type="ECO:0000256" key="2">
    <source>
        <dbReference type="ARBA" id="ARBA00004429"/>
    </source>
</evidence>
<dbReference type="CDD" id="cd06225">
    <property type="entry name" value="HAMP"/>
    <property type="match status" value="1"/>
</dbReference>
<protein>
    <recommendedName>
        <fullName evidence="14">Sensor protein</fullName>
        <ecNumber evidence="14">2.7.13.3</ecNumber>
    </recommendedName>
</protein>
<dbReference type="CDD" id="cd16917">
    <property type="entry name" value="HATPase_UhpB-NarQ-NarX-like"/>
    <property type="match status" value="1"/>
</dbReference>
<dbReference type="InterPro" id="IPR003660">
    <property type="entry name" value="HAMP_dom"/>
</dbReference>
<evidence type="ECO:0000256" key="5">
    <source>
        <dbReference type="ARBA" id="ARBA00022553"/>
    </source>
</evidence>
<evidence type="ECO:0000256" key="7">
    <source>
        <dbReference type="ARBA" id="ARBA00022692"/>
    </source>
</evidence>
<evidence type="ECO:0000256" key="9">
    <source>
        <dbReference type="ARBA" id="ARBA00022777"/>
    </source>
</evidence>
<sequence>MFKRLFTPLTLVNQLALIVLLSTAIGMAGMITSGRLVDGVQGSAHAINKAGSLRMQSYRLLAAIPIKKSDNALFDEMRTTVFSPELVEAARRDGQQAQLLALQQYWQSSLAPGIRQANSQEVVAGEVANFVGRIDQLVTAFDHTTEKRIRHVVWVHRAMAAFMALLLLFTVIWLRARLLHPWQQLLSMARAVSHRDFTQRAQISGRNEMATLGMALNNMSEELAESYASLERRVQEKTAGLEQKNAILAFLWQANRRLHANAPLCERISPVLNGLQGLTPLREIEVRVYDVEDEENHQEFSCHSGMACDDKGCYLCPRDDLLTPDGGSTLKWRLTDKHNQYGILLATLPHGRQISHDQQQLVDTLLEQLTSTLALDRHQERQQQLIVMEERATIARELHDSIAQSLSCMKMQVSCLQMQGEELSAQSRDLLAQIRNELNTSWAQLRELLTTFRLQLTEPGLRPALEASCQEYSAHFGFPVQLDYQLPPRYVPSHQAIHVLQIAREALSNSLKHSQASEVKVTVSQHDNQVKLVVADNGCGVPVHAERSNHYGLIIMRDRAQSLRGDCQVRRRDSGGTEVVVTFIPEKPLSTQQGDIHE</sequence>
<dbReference type="SMART" id="SM00387">
    <property type="entry name" value="HATPase_c"/>
    <property type="match status" value="1"/>
</dbReference>
<dbReference type="InterPro" id="IPR003594">
    <property type="entry name" value="HATPase_dom"/>
</dbReference>
<comment type="subcellular location">
    <subcellularLocation>
        <location evidence="2">Cell inner membrane</location>
        <topology evidence="2">Multi-pass membrane protein</topology>
    </subcellularLocation>
</comment>
<dbReference type="InterPro" id="IPR016380">
    <property type="entry name" value="Sig_transdc_His_kin_NarX/NarQ"/>
</dbReference>
<evidence type="ECO:0000256" key="1">
    <source>
        <dbReference type="ARBA" id="ARBA00000085"/>
    </source>
</evidence>
<evidence type="ECO:0000259" key="17">
    <source>
        <dbReference type="PROSITE" id="PS50885"/>
    </source>
</evidence>
<keyword evidence="7 15" id="KW-0812">Transmembrane</keyword>
<dbReference type="Gene3D" id="3.30.565.10">
    <property type="entry name" value="Histidine kinase-like ATPase, C-terminal domain"/>
    <property type="match status" value="1"/>
</dbReference>
<evidence type="ECO:0000256" key="4">
    <source>
        <dbReference type="ARBA" id="ARBA00022519"/>
    </source>
</evidence>
<dbReference type="PROSITE" id="PS50109">
    <property type="entry name" value="HIS_KIN"/>
    <property type="match status" value="1"/>
</dbReference>
<evidence type="ECO:0000256" key="14">
    <source>
        <dbReference type="PIRNR" id="PIRNR003167"/>
    </source>
</evidence>
<feature type="domain" description="Histidine kinase" evidence="16">
    <location>
        <begin position="393"/>
        <end position="587"/>
    </location>
</feature>
<evidence type="ECO:0000256" key="15">
    <source>
        <dbReference type="SAM" id="Phobius"/>
    </source>
</evidence>
<dbReference type="Proteomes" id="UP001444146">
    <property type="component" value="Unassembled WGS sequence"/>
</dbReference>
<keyword evidence="6 14" id="KW-0808">Transferase</keyword>
<proteinExistence type="predicted"/>
<evidence type="ECO:0000256" key="10">
    <source>
        <dbReference type="ARBA" id="ARBA00022840"/>
    </source>
</evidence>
<dbReference type="InterPro" id="IPR050482">
    <property type="entry name" value="Sensor_HK_TwoCompSys"/>
</dbReference>
<keyword evidence="5" id="KW-0597">Phosphoprotein</keyword>
<comment type="catalytic activity">
    <reaction evidence="1 14">
        <text>ATP + protein L-histidine = ADP + protein N-phospho-L-histidine.</text>
        <dbReference type="EC" id="2.7.13.3"/>
    </reaction>
</comment>
<feature type="transmembrane region" description="Helical" evidence="15">
    <location>
        <begin position="12"/>
        <end position="31"/>
    </location>
</feature>
<dbReference type="GO" id="GO:0004673">
    <property type="term" value="F:protein histidine kinase activity"/>
    <property type="evidence" value="ECO:0007669"/>
    <property type="project" value="UniProtKB-EC"/>
</dbReference>
<dbReference type="Gene3D" id="1.20.120.960">
    <property type="entry name" value="Histidine kinase NarX, sensor domain"/>
    <property type="match status" value="1"/>
</dbReference>
<dbReference type="InterPro" id="IPR042295">
    <property type="entry name" value="NarX-like_N_sf"/>
</dbReference>
<dbReference type="Pfam" id="PF13675">
    <property type="entry name" value="PilJ"/>
    <property type="match status" value="1"/>
</dbReference>
<accession>A0ABV0HDT0</accession>
<dbReference type="CDD" id="cd22900">
    <property type="entry name" value="NarX_sensor"/>
    <property type="match status" value="1"/>
</dbReference>
<dbReference type="RefSeq" id="WP_347792981.1">
    <property type="nucleotide sequence ID" value="NZ_JAYMYY010000001.1"/>
</dbReference>
<keyword evidence="11 15" id="KW-1133">Transmembrane helix</keyword>
<comment type="caution">
    <text evidence="18">The sequence shown here is derived from an EMBL/GenBank/DDBJ whole genome shotgun (WGS) entry which is preliminary data.</text>
</comment>
<dbReference type="EMBL" id="JAYMYY010000001">
    <property type="protein sequence ID" value="MEO3988423.1"/>
    <property type="molecule type" value="Genomic_DNA"/>
</dbReference>
<evidence type="ECO:0000256" key="13">
    <source>
        <dbReference type="ARBA" id="ARBA00023136"/>
    </source>
</evidence>
<keyword evidence="19" id="KW-1185">Reference proteome</keyword>
<dbReference type="InterPro" id="IPR029095">
    <property type="entry name" value="NarX-like_N"/>
</dbReference>
<organism evidence="18 19">
    <name type="scientific">Pseudocitrobacter cyperus</name>
    <dbReference type="NCBI Taxonomy" id="3112843"/>
    <lineage>
        <taxon>Bacteria</taxon>
        <taxon>Pseudomonadati</taxon>
        <taxon>Pseudomonadota</taxon>
        <taxon>Gammaproteobacteria</taxon>
        <taxon>Enterobacterales</taxon>
        <taxon>Enterobacteriaceae</taxon>
        <taxon>Pseudocitrobacter</taxon>
    </lineage>
</organism>
<evidence type="ECO:0000256" key="11">
    <source>
        <dbReference type="ARBA" id="ARBA00022989"/>
    </source>
</evidence>
<keyword evidence="9 14" id="KW-0418">Kinase</keyword>
<evidence type="ECO:0000256" key="12">
    <source>
        <dbReference type="ARBA" id="ARBA00023012"/>
    </source>
</evidence>
<dbReference type="SMART" id="SM00304">
    <property type="entry name" value="HAMP"/>
    <property type="match status" value="1"/>
</dbReference>
<dbReference type="Pfam" id="PF07730">
    <property type="entry name" value="HisKA_3"/>
    <property type="match status" value="1"/>
</dbReference>
<dbReference type="InterPro" id="IPR005467">
    <property type="entry name" value="His_kinase_dom"/>
</dbReference>
<evidence type="ECO:0000256" key="8">
    <source>
        <dbReference type="ARBA" id="ARBA00022741"/>
    </source>
</evidence>
<dbReference type="PROSITE" id="PS50885">
    <property type="entry name" value="HAMP"/>
    <property type="match status" value="1"/>
</dbReference>
<dbReference type="Pfam" id="PF00672">
    <property type="entry name" value="HAMP"/>
    <property type="match status" value="1"/>
</dbReference>
<dbReference type="EC" id="2.7.13.3" evidence="14"/>
<name>A0ABV0HDT0_9ENTR</name>
<evidence type="ECO:0000256" key="6">
    <source>
        <dbReference type="ARBA" id="ARBA00022679"/>
    </source>
</evidence>
<evidence type="ECO:0000256" key="3">
    <source>
        <dbReference type="ARBA" id="ARBA00022475"/>
    </source>
</evidence>
<dbReference type="NCBIfam" id="NF007896">
    <property type="entry name" value="PRK10600.1"/>
    <property type="match status" value="1"/>
</dbReference>
<keyword evidence="3 14" id="KW-1003">Cell membrane</keyword>
<dbReference type="PANTHER" id="PTHR24421:SF51">
    <property type="entry name" value="NITRATE_NITRITE SENSOR PROTEIN NARX"/>
    <property type="match status" value="1"/>
</dbReference>
<evidence type="ECO:0000313" key="18">
    <source>
        <dbReference type="EMBL" id="MEO3988423.1"/>
    </source>
</evidence>
<keyword evidence="8 14" id="KW-0547">Nucleotide-binding</keyword>
<keyword evidence="13 14" id="KW-0472">Membrane</keyword>